<dbReference type="KEGG" id="cliz:G7Y31_07565"/>
<evidence type="ECO:0000256" key="9">
    <source>
        <dbReference type="ARBA" id="ARBA00022722"/>
    </source>
</evidence>
<dbReference type="GO" id="GO:0030145">
    <property type="term" value="F:manganese ion binding"/>
    <property type="evidence" value="ECO:0007669"/>
    <property type="project" value="UniProtKB-UniRule"/>
</dbReference>
<dbReference type="InterPro" id="IPR024567">
    <property type="entry name" value="RNase_HII/HIII_dom"/>
</dbReference>
<dbReference type="SUPFAM" id="SSF53098">
    <property type="entry name" value="Ribonuclease H-like"/>
    <property type="match status" value="1"/>
</dbReference>
<dbReference type="Pfam" id="PF01351">
    <property type="entry name" value="RNase_HII"/>
    <property type="match status" value="1"/>
</dbReference>
<comment type="subcellular location">
    <subcellularLocation>
        <location evidence="4 14">Cytoplasm</location>
    </subcellularLocation>
</comment>
<dbReference type="PANTHER" id="PTHR10954:SF18">
    <property type="entry name" value="RIBONUCLEASE HII"/>
    <property type="match status" value="1"/>
</dbReference>
<keyword evidence="10 14" id="KW-0479">Metal-binding</keyword>
<comment type="cofactor">
    <cofactor evidence="14 15">
        <name>Mn(2+)</name>
        <dbReference type="ChEBI" id="CHEBI:29035"/>
    </cofactor>
    <cofactor evidence="14 15">
        <name>Mg(2+)</name>
        <dbReference type="ChEBI" id="CHEBI:18420"/>
    </cofactor>
    <text evidence="14 15">Manganese or magnesium. Binds 1 divalent metal ion per monomer in the absence of substrate. May bind a second metal ion after substrate binding.</text>
</comment>
<name>A0A7T0PAW4_9CORY</name>
<organism evidence="18 19">
    <name type="scientific">Corynebacterium lizhenjunii</name>
    <dbReference type="NCBI Taxonomy" id="2709394"/>
    <lineage>
        <taxon>Bacteria</taxon>
        <taxon>Bacillati</taxon>
        <taxon>Actinomycetota</taxon>
        <taxon>Actinomycetes</taxon>
        <taxon>Mycobacteriales</taxon>
        <taxon>Corynebacteriaceae</taxon>
        <taxon>Corynebacterium</taxon>
    </lineage>
</organism>
<evidence type="ECO:0000256" key="14">
    <source>
        <dbReference type="HAMAP-Rule" id="MF_00052"/>
    </source>
</evidence>
<dbReference type="GO" id="GO:0043137">
    <property type="term" value="P:DNA replication, removal of RNA primer"/>
    <property type="evidence" value="ECO:0007669"/>
    <property type="project" value="TreeGrafter"/>
</dbReference>
<dbReference type="InterPro" id="IPR012337">
    <property type="entry name" value="RNaseH-like_sf"/>
</dbReference>
<feature type="binding site" evidence="14 15">
    <location>
        <position position="29"/>
    </location>
    <ligand>
        <name>a divalent metal cation</name>
        <dbReference type="ChEBI" id="CHEBI:60240"/>
    </ligand>
</feature>
<evidence type="ECO:0000313" key="19">
    <source>
        <dbReference type="Proteomes" id="UP000594681"/>
    </source>
</evidence>
<dbReference type="EMBL" id="CP064954">
    <property type="protein sequence ID" value="QPK80353.1"/>
    <property type="molecule type" value="Genomic_DNA"/>
</dbReference>
<keyword evidence="9 14" id="KW-0540">Nuclease</keyword>
<gene>
    <name evidence="14" type="primary">rnhB</name>
    <name evidence="18" type="ORF">G7Y31_07565</name>
</gene>
<keyword evidence="12 14" id="KW-0378">Hydrolase</keyword>
<evidence type="ECO:0000256" key="7">
    <source>
        <dbReference type="ARBA" id="ARBA00019179"/>
    </source>
</evidence>
<accession>A0A7T0PAW4</accession>
<dbReference type="GO" id="GO:0006298">
    <property type="term" value="P:mismatch repair"/>
    <property type="evidence" value="ECO:0007669"/>
    <property type="project" value="TreeGrafter"/>
</dbReference>
<dbReference type="GO" id="GO:0005737">
    <property type="term" value="C:cytoplasm"/>
    <property type="evidence" value="ECO:0007669"/>
    <property type="project" value="UniProtKB-SubCell"/>
</dbReference>
<dbReference type="FunFam" id="3.30.420.10:FF:000113">
    <property type="entry name" value="Ribonuclease HII"/>
    <property type="match status" value="1"/>
</dbReference>
<dbReference type="NCBIfam" id="NF000598">
    <property type="entry name" value="PRK00015.2-2"/>
    <property type="match status" value="1"/>
</dbReference>
<dbReference type="GO" id="GO:0004523">
    <property type="term" value="F:RNA-DNA hybrid ribonuclease activity"/>
    <property type="evidence" value="ECO:0007669"/>
    <property type="project" value="UniProtKB-UniRule"/>
</dbReference>
<feature type="binding site" evidence="14 15">
    <location>
        <position position="30"/>
    </location>
    <ligand>
        <name>a divalent metal cation</name>
        <dbReference type="ChEBI" id="CHEBI:60240"/>
    </ligand>
</feature>
<dbReference type="GO" id="GO:0032299">
    <property type="term" value="C:ribonuclease H2 complex"/>
    <property type="evidence" value="ECO:0007669"/>
    <property type="project" value="TreeGrafter"/>
</dbReference>
<comment type="cofactor">
    <cofactor evidence="2">
        <name>Mg(2+)</name>
        <dbReference type="ChEBI" id="CHEBI:18420"/>
    </cofactor>
</comment>
<proteinExistence type="inferred from homology"/>
<evidence type="ECO:0000256" key="3">
    <source>
        <dbReference type="ARBA" id="ARBA00004065"/>
    </source>
</evidence>
<evidence type="ECO:0000256" key="8">
    <source>
        <dbReference type="ARBA" id="ARBA00022490"/>
    </source>
</evidence>
<evidence type="ECO:0000256" key="11">
    <source>
        <dbReference type="ARBA" id="ARBA00022759"/>
    </source>
</evidence>
<evidence type="ECO:0000256" key="10">
    <source>
        <dbReference type="ARBA" id="ARBA00022723"/>
    </source>
</evidence>
<dbReference type="EC" id="3.1.26.4" evidence="6 14"/>
<dbReference type="AlphaFoldDB" id="A0A7T0PAW4"/>
<feature type="domain" description="RNase H type-2" evidence="17">
    <location>
        <begin position="23"/>
        <end position="214"/>
    </location>
</feature>
<dbReference type="PROSITE" id="PS51975">
    <property type="entry name" value="RNASE_H_2"/>
    <property type="match status" value="1"/>
</dbReference>
<dbReference type="GO" id="GO:0003723">
    <property type="term" value="F:RNA binding"/>
    <property type="evidence" value="ECO:0007669"/>
    <property type="project" value="UniProtKB-UniRule"/>
</dbReference>
<dbReference type="Proteomes" id="UP000594681">
    <property type="component" value="Chromosome"/>
</dbReference>
<feature type="binding site" evidence="14 15">
    <location>
        <position position="123"/>
    </location>
    <ligand>
        <name>a divalent metal cation</name>
        <dbReference type="ChEBI" id="CHEBI:60240"/>
    </ligand>
</feature>
<dbReference type="InterPro" id="IPR022898">
    <property type="entry name" value="RNase_HII"/>
</dbReference>
<evidence type="ECO:0000256" key="15">
    <source>
        <dbReference type="PROSITE-ProRule" id="PRU01319"/>
    </source>
</evidence>
<sequence>MWSMRTYKYARTYEVVLDKAGLGPVVGVDEAGRGACCGPITIAACVLPQRPIPQLRELTDSKKLTPAQRERLFPLIQSMAVAYSIIHIEAQAIDSRGIQHANVSGMRRAVAALGVRPGYVLTDALRVPGIPAPQLPIIGGDAAARCIAAASVLAKVSRDRRMLALDAQYPGYGLAQHKGYGTRVHAEAIARLGASPQHRMSYANVAKAHAEYLARA</sequence>
<dbReference type="InterPro" id="IPR036397">
    <property type="entry name" value="RNaseH_sf"/>
</dbReference>
<dbReference type="Gene3D" id="3.30.420.10">
    <property type="entry name" value="Ribonuclease H-like superfamily/Ribonuclease H"/>
    <property type="match status" value="1"/>
</dbReference>
<evidence type="ECO:0000259" key="17">
    <source>
        <dbReference type="PROSITE" id="PS51975"/>
    </source>
</evidence>
<dbReference type="PANTHER" id="PTHR10954">
    <property type="entry name" value="RIBONUCLEASE H2 SUBUNIT A"/>
    <property type="match status" value="1"/>
</dbReference>
<dbReference type="NCBIfam" id="NF000595">
    <property type="entry name" value="PRK00015.1-3"/>
    <property type="match status" value="1"/>
</dbReference>
<evidence type="ECO:0000256" key="2">
    <source>
        <dbReference type="ARBA" id="ARBA00001946"/>
    </source>
</evidence>
<keyword evidence="8 14" id="KW-0963">Cytoplasm</keyword>
<dbReference type="HAMAP" id="MF_00052_B">
    <property type="entry name" value="RNase_HII_B"/>
    <property type="match status" value="1"/>
</dbReference>
<comment type="function">
    <text evidence="3 14 16">Endonuclease that specifically degrades the RNA of RNA-DNA hybrids.</text>
</comment>
<evidence type="ECO:0000256" key="13">
    <source>
        <dbReference type="ARBA" id="ARBA00023211"/>
    </source>
</evidence>
<dbReference type="CDD" id="cd07182">
    <property type="entry name" value="RNase_HII_bacteria_HII_like"/>
    <property type="match status" value="1"/>
</dbReference>
<evidence type="ECO:0000256" key="1">
    <source>
        <dbReference type="ARBA" id="ARBA00000077"/>
    </source>
</evidence>
<reference evidence="18 19" key="1">
    <citation type="submission" date="2020-11" db="EMBL/GenBank/DDBJ databases">
        <title>Corynebacterium sp. ZJ-599.</title>
        <authorList>
            <person name="Zhou J."/>
        </authorList>
    </citation>
    <scope>NUCLEOTIDE SEQUENCE [LARGE SCALE GENOMIC DNA]</scope>
    <source>
        <strain evidence="18 19">ZJ-599</strain>
    </source>
</reference>
<evidence type="ECO:0000256" key="5">
    <source>
        <dbReference type="ARBA" id="ARBA00007383"/>
    </source>
</evidence>
<dbReference type="InterPro" id="IPR001352">
    <property type="entry name" value="RNase_HII/HIII"/>
</dbReference>
<keyword evidence="13 14" id="KW-0464">Manganese</keyword>
<keyword evidence="19" id="KW-1185">Reference proteome</keyword>
<keyword evidence="11 14" id="KW-0255">Endonuclease</keyword>
<evidence type="ECO:0000256" key="16">
    <source>
        <dbReference type="RuleBase" id="RU003515"/>
    </source>
</evidence>
<evidence type="ECO:0000256" key="4">
    <source>
        <dbReference type="ARBA" id="ARBA00004496"/>
    </source>
</evidence>
<evidence type="ECO:0000256" key="12">
    <source>
        <dbReference type="ARBA" id="ARBA00022801"/>
    </source>
</evidence>
<protein>
    <recommendedName>
        <fullName evidence="7 14">Ribonuclease HII</fullName>
        <shortName evidence="14">RNase HII</shortName>
        <ecNumber evidence="6 14">3.1.26.4</ecNumber>
    </recommendedName>
</protein>
<evidence type="ECO:0000256" key="6">
    <source>
        <dbReference type="ARBA" id="ARBA00012180"/>
    </source>
</evidence>
<evidence type="ECO:0000313" key="18">
    <source>
        <dbReference type="EMBL" id="QPK80353.1"/>
    </source>
</evidence>
<comment type="similarity">
    <text evidence="5 14 16">Belongs to the RNase HII family.</text>
</comment>
<comment type="catalytic activity">
    <reaction evidence="1 14 15 16">
        <text>Endonucleolytic cleavage to 5'-phosphomonoester.</text>
        <dbReference type="EC" id="3.1.26.4"/>
    </reaction>
</comment>